<feature type="non-terminal residue" evidence="2">
    <location>
        <position position="275"/>
    </location>
</feature>
<keyword evidence="1" id="KW-1133">Transmembrane helix</keyword>
<evidence type="ECO:0000313" key="4">
    <source>
        <dbReference type="Proteomes" id="UP000274097"/>
    </source>
</evidence>
<dbReference type="RefSeq" id="WP_147465071.1">
    <property type="nucleotide sequence ID" value="NZ_RAQU01000445.1"/>
</dbReference>
<feature type="transmembrane region" description="Helical" evidence="1">
    <location>
        <begin position="47"/>
        <end position="68"/>
    </location>
</feature>
<evidence type="ECO:0008006" key="6">
    <source>
        <dbReference type="Google" id="ProtNLM"/>
    </source>
</evidence>
<comment type="caution">
    <text evidence="2">The sequence shown here is derived from an EMBL/GenBank/DDBJ whole genome shotgun (WGS) entry which is preliminary data.</text>
</comment>
<sequence length="275" mass="29257">MTSMFGHNIRSELVVLYLAETLTVFLIVYALMTSGMPGGVPVDHGRAAVAAALLALCSGLVSSASGLYQPQLLAGMRRLLTGFALAGVLLLMAAWLVLMIVAPADLSASYIIVVEVLLGCILAVMLTRLAFVLLLRGGFMRRRILVLPGAAASEIARLPAPAAWRDIFEIATLPTSPEAATLLQAERLRAQRVWAVVAAPGEMSADTRHACEAAGVRVLSEAELHECTHNRVVCEMLAPDWLSTVQARPEGLAAAALRRGFDITVSLVLLIITLP</sequence>
<feature type="transmembrane region" description="Helical" evidence="1">
    <location>
        <begin position="80"/>
        <end position="102"/>
    </location>
</feature>
<feature type="transmembrane region" description="Helical" evidence="1">
    <location>
        <begin position="12"/>
        <end position="32"/>
    </location>
</feature>
<protein>
    <recommendedName>
        <fullName evidence="6">Sugar transferase</fullName>
    </recommendedName>
</protein>
<dbReference type="InParanoid" id="A0A3A9J8W1"/>
<name>A0A3A9J8W1_9PROT</name>
<evidence type="ECO:0000313" key="5">
    <source>
        <dbReference type="Proteomes" id="UP000278036"/>
    </source>
</evidence>
<feature type="transmembrane region" description="Helical" evidence="1">
    <location>
        <begin position="108"/>
        <end position="135"/>
    </location>
</feature>
<keyword evidence="4" id="KW-1185">Reference proteome</keyword>
<dbReference type="AlphaFoldDB" id="A0A3A9J8W1"/>
<evidence type="ECO:0000313" key="2">
    <source>
        <dbReference type="EMBL" id="RKJ98020.1"/>
    </source>
</evidence>
<keyword evidence="1" id="KW-0812">Transmembrane</keyword>
<proteinExistence type="predicted"/>
<dbReference type="EMBL" id="RFLX01000140">
    <property type="protein sequence ID" value="RMI13914.1"/>
    <property type="molecule type" value="Genomic_DNA"/>
</dbReference>
<dbReference type="EMBL" id="RAQU01000445">
    <property type="protein sequence ID" value="RKJ98020.1"/>
    <property type="molecule type" value="Genomic_DNA"/>
</dbReference>
<accession>A0A3A9J8W1</accession>
<dbReference type="OrthoDB" id="9808602at2"/>
<evidence type="ECO:0000313" key="3">
    <source>
        <dbReference type="EMBL" id="RMI13914.1"/>
    </source>
</evidence>
<organism evidence="2 5">
    <name type="scientific">Teichococcus wenyumeiae</name>
    <dbReference type="NCBI Taxonomy" id="2478470"/>
    <lineage>
        <taxon>Bacteria</taxon>
        <taxon>Pseudomonadati</taxon>
        <taxon>Pseudomonadota</taxon>
        <taxon>Alphaproteobacteria</taxon>
        <taxon>Acetobacterales</taxon>
        <taxon>Roseomonadaceae</taxon>
        <taxon>Roseomonas</taxon>
    </lineage>
</organism>
<dbReference type="Proteomes" id="UP000274097">
    <property type="component" value="Unassembled WGS sequence"/>
</dbReference>
<dbReference type="Proteomes" id="UP000278036">
    <property type="component" value="Unassembled WGS sequence"/>
</dbReference>
<evidence type="ECO:0000256" key="1">
    <source>
        <dbReference type="SAM" id="Phobius"/>
    </source>
</evidence>
<reference evidence="2 5" key="1">
    <citation type="submission" date="2018-09" db="EMBL/GenBank/DDBJ databases">
        <title>Roseomonas sp. nov., isolated from feces of Tibetan antelopes in the Qinghai-Tibet plateau, China.</title>
        <authorList>
            <person name="Tian Z."/>
        </authorList>
    </citation>
    <scope>NUCLEOTIDE SEQUENCE [LARGE SCALE GENOMIC DNA]</scope>
    <source>
        <strain evidence="3 4">Z23</strain>
        <strain evidence="2 5">Z24</strain>
    </source>
</reference>
<keyword evidence="1" id="KW-0472">Membrane</keyword>
<gene>
    <name evidence="2" type="ORF">D6Z83_28005</name>
    <name evidence="3" type="ORF">EBE87_28205</name>
</gene>